<dbReference type="EMBL" id="CP035493">
    <property type="protein sequence ID" value="QAY71714.1"/>
    <property type="molecule type" value="Genomic_DNA"/>
</dbReference>
<dbReference type="OrthoDB" id="5105562at2"/>
<keyword evidence="4" id="KW-1185">Reference proteome</keyword>
<evidence type="ECO:0000259" key="2">
    <source>
        <dbReference type="Pfam" id="PF04536"/>
    </source>
</evidence>
<keyword evidence="1" id="KW-0812">Transmembrane</keyword>
<dbReference type="AlphaFoldDB" id="A0A4P6F7L7"/>
<accession>A0A4P6F7L7</accession>
<sequence>MSPVSRARGARAPFAVGAVLVLGTGLAVAPALVPDAVAPAVLAAAHAEAPLTDLDGEITDRANVLGDRKAEVQTALDRVADQTTLQLFVVLVDTFDGASDGTDWANQTATSTGMGRNDVLLAIATQGRQWGLSWDNNAPLSSADLDAVEAAATTAARAAANAPAGEGDWASVAIDSADALVSRASGGGGGGAALAVGGAVVVAGGVGGWLWWRSRRRAAGQAASTSQDELSRLSTDELDKRASTALVEIDDALKTSEQELGFAQAEFGLEATTEFQQVLTKAKSDVQQAFVLRQHLDDETPDPEAQKRAWLAQIITLADGAADALDGQTASFDDLRKLAERAPQVLEETTQRAEELTSRVGVSRQTLATLAATYPPTALASVSANPDQAASLVEQARTAVTEGRTALEKKDRNAAVAQARGAQNALGQAVKLLDAVDNAGQELAAAGPKLDKGIASITSDIADAGRLAPIITAAGDATVGPATAEAQAAVAQAQAAKQGGDPLAALARLTAAEAALDQALAPAREKSEADARAAALLRDTLGRVESQVRATDDFISTRRQAVGPDARTRLAEAIRLVGEARQLASSDPSTALRKAQEAERYASSAAQMAQQDVSGWGQQQGAGPNIGGMVLGGILLDSILRGSGGGMGGGQRRGGGFGGGGIGGGFGGGGFGGGRSGGYGGGGGRSGRGGRF</sequence>
<feature type="domain" description="TPM" evidence="2">
    <location>
        <begin position="58"/>
        <end position="138"/>
    </location>
</feature>
<reference evidence="3 4" key="1">
    <citation type="submission" date="2019-01" db="EMBL/GenBank/DDBJ databases">
        <title>Genome sequencing of strain FW10M-9.</title>
        <authorList>
            <person name="Heo J."/>
            <person name="Kim S.-J."/>
            <person name="Kim J.-S."/>
            <person name="Hong S.-B."/>
            <person name="Kwon S.-W."/>
        </authorList>
    </citation>
    <scope>NUCLEOTIDE SEQUENCE [LARGE SCALE GENOMIC DNA]</scope>
    <source>
        <strain evidence="3 4">FW10M-9</strain>
    </source>
</reference>
<dbReference type="InterPro" id="IPR007621">
    <property type="entry name" value="TPM_dom"/>
</dbReference>
<feature type="transmembrane region" description="Helical" evidence="1">
    <location>
        <begin position="12"/>
        <end position="33"/>
    </location>
</feature>
<keyword evidence="1" id="KW-0472">Membrane</keyword>
<proteinExistence type="predicted"/>
<organism evidence="3 4">
    <name type="scientific">Xylanimonas protaetiae</name>
    <dbReference type="NCBI Taxonomy" id="2509457"/>
    <lineage>
        <taxon>Bacteria</taxon>
        <taxon>Bacillati</taxon>
        <taxon>Actinomycetota</taxon>
        <taxon>Actinomycetes</taxon>
        <taxon>Micrococcales</taxon>
        <taxon>Promicromonosporaceae</taxon>
        <taxon>Xylanimonas</taxon>
    </lineage>
</organism>
<dbReference type="KEGG" id="xya:ET471_03085"/>
<protein>
    <submittedName>
        <fullName evidence="3">TPM domain-containing protein</fullName>
    </submittedName>
</protein>
<keyword evidence="1" id="KW-1133">Transmembrane helix</keyword>
<name>A0A4P6F7L7_9MICO</name>
<dbReference type="Gene3D" id="3.10.310.50">
    <property type="match status" value="1"/>
</dbReference>
<evidence type="ECO:0000313" key="3">
    <source>
        <dbReference type="EMBL" id="QAY71714.1"/>
    </source>
</evidence>
<gene>
    <name evidence="3" type="ORF">ET471_03085</name>
</gene>
<evidence type="ECO:0000256" key="1">
    <source>
        <dbReference type="SAM" id="Phobius"/>
    </source>
</evidence>
<evidence type="ECO:0000313" key="4">
    <source>
        <dbReference type="Proteomes" id="UP000292118"/>
    </source>
</evidence>
<dbReference type="Pfam" id="PF04536">
    <property type="entry name" value="TPM_phosphatase"/>
    <property type="match status" value="1"/>
</dbReference>
<dbReference type="Proteomes" id="UP000292118">
    <property type="component" value="Chromosome"/>
</dbReference>